<name>A0A2V5JZA0_9BACL</name>
<dbReference type="Proteomes" id="UP000247476">
    <property type="component" value="Unassembled WGS sequence"/>
</dbReference>
<evidence type="ECO:0000313" key="1">
    <source>
        <dbReference type="EMBL" id="PYI52168.1"/>
    </source>
</evidence>
<dbReference type="AlphaFoldDB" id="A0A2V5JZA0"/>
<dbReference type="EMBL" id="QJVJ01000010">
    <property type="protein sequence ID" value="PYI52168.1"/>
    <property type="molecule type" value="Genomic_DNA"/>
</dbReference>
<protein>
    <recommendedName>
        <fullName evidence="3">Heparinase</fullName>
    </recommendedName>
</protein>
<gene>
    <name evidence="1" type="ORF">DLM86_22085</name>
</gene>
<organism evidence="1 2">
    <name type="scientific">Paenibacillus flagellatus</name>
    <dbReference type="NCBI Taxonomy" id="2211139"/>
    <lineage>
        <taxon>Bacteria</taxon>
        <taxon>Bacillati</taxon>
        <taxon>Bacillota</taxon>
        <taxon>Bacilli</taxon>
        <taxon>Bacillales</taxon>
        <taxon>Paenibacillaceae</taxon>
        <taxon>Paenibacillus</taxon>
    </lineage>
</organism>
<dbReference type="OrthoDB" id="9813410at2"/>
<reference evidence="1 2" key="1">
    <citation type="submission" date="2018-05" db="EMBL/GenBank/DDBJ databases">
        <title>Paenibacillus flagellatus sp. nov., isolated from selenium mineral soil.</title>
        <authorList>
            <person name="Dai X."/>
        </authorList>
    </citation>
    <scope>NUCLEOTIDE SEQUENCE [LARGE SCALE GENOMIC DNA]</scope>
    <source>
        <strain evidence="1 2">DXL2</strain>
    </source>
</reference>
<dbReference type="RefSeq" id="WP_110842240.1">
    <property type="nucleotide sequence ID" value="NZ_QJVJ01000010.1"/>
</dbReference>
<comment type="caution">
    <text evidence="1">The sequence shown here is derived from an EMBL/GenBank/DDBJ whole genome shotgun (WGS) entry which is preliminary data.</text>
</comment>
<evidence type="ECO:0008006" key="3">
    <source>
        <dbReference type="Google" id="ProtNLM"/>
    </source>
</evidence>
<dbReference type="PANTHER" id="PTHR40616">
    <property type="entry name" value="LINALOOL DEHYDRATASE_ISOMERASE DOMAIN-CONTAINING PROTEIN"/>
    <property type="match status" value="1"/>
</dbReference>
<keyword evidence="2" id="KW-1185">Reference proteome</keyword>
<accession>A0A2V5JZA0</accession>
<sequence length="566" mass="63184">MNAIRPIPHERLLLERVRRWEDEYNPELGLLRVPFHSPGYHTTLRGVPFVHATYPNLIYAVALLDTGLAEYERRAFGVIENVVSLQDTDPGRDTYGIWPWFYEEPLERMSPPDWNWADFCGKLLVQAVSRHGNRIPAELAETVKRSIFRACDAIIKRNVGPSYTNIAIMGSYVTLLAGELYGRGDYAEYGLARLERFADFTRRLNAFQEYNSPTYAVVAIVELSKIASGTRSERARELAGELLDLTWRMVAEHFHPATGQWSGPHSRCYQTLLGDEVKSFLQVGTDGAVALLPDDRLIYSAEWYKAGIRCPDDYIGYFLRPDTRTVRQLYVDDEKKGVRKWATTHVTPSYSLGTFSREITWNQCRDLLAYIDNGGEPVYVHLRCLSDGYDFSSGLFESVQHEGDALFGVGFFTNGGHTHPVLDKTGGTLETGDFRLRFEVGGRLDGVGCTVDGDTVSIRIGPRTIRIRSLYAAFVEEGQPSPALRWETVRSGDGTIGLDLTMYAGPRRTIDLRRVTKAGFVFALSMDGAPPADAAVRETADGRAEARCTLGGSVAALSVALRPDDV</sequence>
<proteinExistence type="predicted"/>
<dbReference type="PANTHER" id="PTHR40616:SF1">
    <property type="entry name" value="LINALOOL DEHYDRATASE_ISOMERASE DOMAIN-CONTAINING PROTEIN"/>
    <property type="match status" value="1"/>
</dbReference>
<evidence type="ECO:0000313" key="2">
    <source>
        <dbReference type="Proteomes" id="UP000247476"/>
    </source>
</evidence>